<dbReference type="PANTHER" id="PTHR34703">
    <property type="entry name" value="ANTIPORTER SUBUNIT MNHG2-RELATED"/>
    <property type="match status" value="1"/>
</dbReference>
<evidence type="ECO:0000256" key="4">
    <source>
        <dbReference type="SAM" id="MobiDB-lite"/>
    </source>
</evidence>
<comment type="subcellular location">
    <subcellularLocation>
        <location evidence="1">Membrane</location>
        <topology evidence="1">Multi-pass membrane protein</topology>
    </subcellularLocation>
</comment>
<keyword evidence="7" id="KW-1185">Reference proteome</keyword>
<protein>
    <recommendedName>
        <fullName evidence="8">Na+/H+ antiporter subunit G</fullName>
    </recommendedName>
</protein>
<dbReference type="NCBIfam" id="TIGR01300">
    <property type="entry name" value="CPA3_mnhG_phaG"/>
    <property type="match status" value="1"/>
</dbReference>
<dbReference type="EMBL" id="BMDD01000003">
    <property type="protein sequence ID" value="GGH80981.1"/>
    <property type="molecule type" value="Genomic_DNA"/>
</dbReference>
<feature type="transmembrane region" description="Helical" evidence="5">
    <location>
        <begin position="12"/>
        <end position="32"/>
    </location>
</feature>
<keyword evidence="5" id="KW-1133">Transmembrane helix</keyword>
<keyword evidence="3" id="KW-0050">Antiport</keyword>
<evidence type="ECO:0000256" key="5">
    <source>
        <dbReference type="SAM" id="Phobius"/>
    </source>
</evidence>
<feature type="transmembrane region" description="Helical" evidence="5">
    <location>
        <begin position="44"/>
        <end position="64"/>
    </location>
</feature>
<comment type="caution">
    <text evidence="6">The sequence shown here is derived from an EMBL/GenBank/DDBJ whole genome shotgun (WGS) entry which is preliminary data.</text>
</comment>
<keyword evidence="5" id="KW-0472">Membrane</keyword>
<feature type="transmembrane region" description="Helical" evidence="5">
    <location>
        <begin position="70"/>
        <end position="89"/>
    </location>
</feature>
<evidence type="ECO:0000313" key="6">
    <source>
        <dbReference type="EMBL" id="GGH80981.1"/>
    </source>
</evidence>
<accession>A0ABQ1ZZR9</accession>
<evidence type="ECO:0000313" key="7">
    <source>
        <dbReference type="Proteomes" id="UP000605427"/>
    </source>
</evidence>
<gene>
    <name evidence="6" type="ORF">GCM10007362_30120</name>
</gene>
<evidence type="ECO:0000256" key="3">
    <source>
        <dbReference type="ARBA" id="ARBA00022449"/>
    </source>
</evidence>
<dbReference type="Pfam" id="PF03334">
    <property type="entry name" value="PhaG_MnhG_YufB"/>
    <property type="match status" value="1"/>
</dbReference>
<comment type="similarity">
    <text evidence="2">Belongs to the CPA3 antiporters (TC 2.A.63) subunit G family.</text>
</comment>
<name>A0ABQ1ZZR9_9BACL</name>
<keyword evidence="3" id="KW-0813">Transport</keyword>
<dbReference type="NCBIfam" id="NF009314">
    <property type="entry name" value="PRK12674.1-2"/>
    <property type="match status" value="1"/>
</dbReference>
<evidence type="ECO:0000256" key="2">
    <source>
        <dbReference type="ARBA" id="ARBA00008404"/>
    </source>
</evidence>
<reference evidence="7" key="1">
    <citation type="journal article" date="2019" name="Int. J. Syst. Evol. Microbiol.">
        <title>The Global Catalogue of Microorganisms (GCM) 10K type strain sequencing project: providing services to taxonomists for standard genome sequencing and annotation.</title>
        <authorList>
            <consortium name="The Broad Institute Genomics Platform"/>
            <consortium name="The Broad Institute Genome Sequencing Center for Infectious Disease"/>
            <person name="Wu L."/>
            <person name="Ma J."/>
        </authorList>
    </citation>
    <scope>NUCLEOTIDE SEQUENCE [LARGE SCALE GENOMIC DNA]</scope>
    <source>
        <strain evidence="7">CCM 8702</strain>
    </source>
</reference>
<proteinExistence type="inferred from homology"/>
<keyword evidence="5" id="KW-0812">Transmembrane</keyword>
<evidence type="ECO:0008006" key="8">
    <source>
        <dbReference type="Google" id="ProtNLM"/>
    </source>
</evidence>
<dbReference type="PANTHER" id="PTHR34703:SF1">
    <property type="entry name" value="ANTIPORTER SUBUNIT MNHG2-RELATED"/>
    <property type="match status" value="1"/>
</dbReference>
<sequence length="166" mass="17489">MLQTIQLLIEWLSVLLILLGALLSVFSAFGLIRLPDVYLRSHAATKSATLGVLCVLTGVFLYFASSMQTASMNILLGIVFFFITAPVAGHLNGRAAHRSGVPLWTGSIQDELADAAKAAGVPDAGTSGAAMSDAAKPDDMPGEPPTLKEPSEQQSGRQEPPEPKET</sequence>
<dbReference type="InterPro" id="IPR005133">
    <property type="entry name" value="PhaG_MnhG_YufB"/>
</dbReference>
<organism evidence="6 7">
    <name type="scientific">Saccharibacillus endophyticus</name>
    <dbReference type="NCBI Taxonomy" id="2060666"/>
    <lineage>
        <taxon>Bacteria</taxon>
        <taxon>Bacillati</taxon>
        <taxon>Bacillota</taxon>
        <taxon>Bacilli</taxon>
        <taxon>Bacillales</taxon>
        <taxon>Paenibacillaceae</taxon>
        <taxon>Saccharibacillus</taxon>
    </lineage>
</organism>
<dbReference type="Proteomes" id="UP000605427">
    <property type="component" value="Unassembled WGS sequence"/>
</dbReference>
<feature type="region of interest" description="Disordered" evidence="4">
    <location>
        <begin position="117"/>
        <end position="166"/>
    </location>
</feature>
<evidence type="ECO:0000256" key="1">
    <source>
        <dbReference type="ARBA" id="ARBA00004141"/>
    </source>
</evidence>
<dbReference type="RefSeq" id="WP_172244912.1">
    <property type="nucleotide sequence ID" value="NZ_BMDD01000003.1"/>
</dbReference>